<evidence type="ECO:0000313" key="1">
    <source>
        <dbReference type="EMBL" id="MFC6093343.1"/>
    </source>
</evidence>
<reference evidence="2" key="1">
    <citation type="journal article" date="2019" name="Int. J. Syst. Evol. Microbiol.">
        <title>The Global Catalogue of Microorganisms (GCM) 10K type strain sequencing project: providing services to taxonomists for standard genome sequencing and annotation.</title>
        <authorList>
            <consortium name="The Broad Institute Genomics Platform"/>
            <consortium name="The Broad Institute Genome Sequencing Center for Infectious Disease"/>
            <person name="Wu L."/>
            <person name="Ma J."/>
        </authorList>
    </citation>
    <scope>NUCLEOTIDE SEQUENCE [LARGE SCALE GENOMIC DNA]</scope>
    <source>
        <strain evidence="2">CGMCC 4.7246</strain>
    </source>
</reference>
<protein>
    <recommendedName>
        <fullName evidence="3">Nucleotidyltransferase AbiEii toxin of type IV toxin-antitoxin system</fullName>
    </recommendedName>
</protein>
<dbReference type="Proteomes" id="UP001596220">
    <property type="component" value="Unassembled WGS sequence"/>
</dbReference>
<evidence type="ECO:0008006" key="3">
    <source>
        <dbReference type="Google" id="ProtNLM"/>
    </source>
</evidence>
<gene>
    <name evidence="1" type="ORF">ACFP3R_29070</name>
</gene>
<sequence length="161" mass="17836">MRERRSAGPSFGKLTLNPLFAYLRALQFPPREFLVAGSAPLMVHGFRESIADLDVVARGSAWVTAQGLGDAQPAPYQGCRSVKLFDGAVEVLDRWFPEQYSLDEVFARAENIDGFNFMTVAETLTWKRQLRRPKDLADVDLALAKRPHSPGPGIKAQHLAA</sequence>
<name>A0ABW1PCI7_9PSEU</name>
<organism evidence="1 2">
    <name type="scientific">Saccharothrix lopnurensis</name>
    <dbReference type="NCBI Taxonomy" id="1670621"/>
    <lineage>
        <taxon>Bacteria</taxon>
        <taxon>Bacillati</taxon>
        <taxon>Actinomycetota</taxon>
        <taxon>Actinomycetes</taxon>
        <taxon>Pseudonocardiales</taxon>
        <taxon>Pseudonocardiaceae</taxon>
        <taxon>Saccharothrix</taxon>
    </lineage>
</organism>
<accession>A0ABW1PCI7</accession>
<dbReference type="EMBL" id="JBHSQO010000041">
    <property type="protein sequence ID" value="MFC6093343.1"/>
    <property type="molecule type" value="Genomic_DNA"/>
</dbReference>
<proteinExistence type="predicted"/>
<keyword evidence="2" id="KW-1185">Reference proteome</keyword>
<dbReference type="RefSeq" id="WP_380640451.1">
    <property type="nucleotide sequence ID" value="NZ_JBHSQO010000041.1"/>
</dbReference>
<comment type="caution">
    <text evidence="1">The sequence shown here is derived from an EMBL/GenBank/DDBJ whole genome shotgun (WGS) entry which is preliminary data.</text>
</comment>
<evidence type="ECO:0000313" key="2">
    <source>
        <dbReference type="Proteomes" id="UP001596220"/>
    </source>
</evidence>